<evidence type="ECO:0000313" key="3">
    <source>
        <dbReference type="EMBL" id="MCC2190569.1"/>
    </source>
</evidence>
<evidence type="ECO:0000313" key="4">
    <source>
        <dbReference type="Proteomes" id="UP001197875"/>
    </source>
</evidence>
<protein>
    <submittedName>
        <fullName evidence="3">Uncharacterized protein</fullName>
    </submittedName>
</protein>
<dbReference type="RefSeq" id="WP_227615640.1">
    <property type="nucleotide sequence ID" value="NZ_JAJEPR010000022.1"/>
</dbReference>
<feature type="transmembrane region" description="Helical" evidence="2">
    <location>
        <begin position="21"/>
        <end position="40"/>
    </location>
</feature>
<gene>
    <name evidence="3" type="ORF">LKD71_12305</name>
</gene>
<proteinExistence type="predicted"/>
<evidence type="ECO:0000256" key="2">
    <source>
        <dbReference type="SAM" id="Phobius"/>
    </source>
</evidence>
<evidence type="ECO:0000256" key="1">
    <source>
        <dbReference type="SAM" id="MobiDB-lite"/>
    </source>
</evidence>
<sequence length="144" mass="16384">MKKQQKKKQTAGIRKILKLKPTCFSAMALLILLVLAFQVWHRDENPLLKKNNSITLYREVYEGQMPEFRTEVFFLNNHFDYEKVTYDTSALDVNTPGVYTVPVLYDGEATNCVVEVTVKASETDETQETAPAGSGEAWEEAETE</sequence>
<keyword evidence="4" id="KW-1185">Reference proteome</keyword>
<name>A0AAE3DU70_9FIRM</name>
<organism evidence="3 4">
    <name type="scientific">Fusicatenibacter faecihominis</name>
    <dbReference type="NCBI Taxonomy" id="2881276"/>
    <lineage>
        <taxon>Bacteria</taxon>
        <taxon>Bacillati</taxon>
        <taxon>Bacillota</taxon>
        <taxon>Clostridia</taxon>
        <taxon>Lachnospirales</taxon>
        <taxon>Lachnospiraceae</taxon>
        <taxon>Fusicatenibacter</taxon>
    </lineage>
</organism>
<keyword evidence="2" id="KW-1133">Transmembrane helix</keyword>
<accession>A0AAE3DU70</accession>
<comment type="caution">
    <text evidence="3">The sequence shown here is derived from an EMBL/GenBank/DDBJ whole genome shotgun (WGS) entry which is preliminary data.</text>
</comment>
<reference evidence="3 4" key="1">
    <citation type="submission" date="2021-10" db="EMBL/GenBank/DDBJ databases">
        <title>Anaerobic single-cell dispensing facilitates the cultivation of human gut bacteria.</title>
        <authorList>
            <person name="Afrizal A."/>
        </authorList>
    </citation>
    <scope>NUCLEOTIDE SEQUENCE [LARGE SCALE GENOMIC DNA]</scope>
    <source>
        <strain evidence="3 4">CLA-AA-H277</strain>
    </source>
</reference>
<dbReference type="EMBL" id="JAJEPR010000022">
    <property type="protein sequence ID" value="MCC2190569.1"/>
    <property type="molecule type" value="Genomic_DNA"/>
</dbReference>
<keyword evidence="2" id="KW-0812">Transmembrane</keyword>
<keyword evidence="2" id="KW-0472">Membrane</keyword>
<feature type="region of interest" description="Disordered" evidence="1">
    <location>
        <begin position="121"/>
        <end position="144"/>
    </location>
</feature>
<dbReference type="Proteomes" id="UP001197875">
    <property type="component" value="Unassembled WGS sequence"/>
</dbReference>
<dbReference type="AlphaFoldDB" id="A0AAE3DU70"/>